<feature type="compositionally biased region" description="Basic and acidic residues" evidence="1">
    <location>
        <begin position="1"/>
        <end position="10"/>
    </location>
</feature>
<protein>
    <submittedName>
        <fullName evidence="2">Uncharacterized protein</fullName>
    </submittedName>
</protein>
<sequence>MPEAAVKNKPEPNSNEMNFGQSHHDKRISRIGGRTVTEKKKCTIHYSFKATPEEDAIIQKKMKTFGIKNQSAFIRALVLNGYVLKLDLPELHDAVRLMGSLSNNVNQIARRLNERGSIFEMEIDDIKDRQEELRTILSSILHRLDQIHH</sequence>
<evidence type="ECO:0000313" key="2">
    <source>
        <dbReference type="EMBL" id="AHF25939.1"/>
    </source>
</evidence>
<dbReference type="AlphaFoldDB" id="W0FR33"/>
<dbReference type="Pfam" id="PF21983">
    <property type="entry name" value="NikA-like"/>
    <property type="match status" value="1"/>
</dbReference>
<reference evidence="2" key="1">
    <citation type="journal article" date="2013" name="PLoS ONE">
        <title>Metagenomic insights into the carbohydrate-active enzymes carried by the microorganisms adhering to solid digesta in the rumen of cows.</title>
        <authorList>
            <person name="Wang L."/>
            <person name="Hatem A."/>
            <person name="Catalyurek U.V."/>
            <person name="Morrison M."/>
            <person name="Yu Z."/>
        </authorList>
    </citation>
    <scope>NUCLEOTIDE SEQUENCE</scope>
</reference>
<organism evidence="2">
    <name type="scientific">uncultured bacterium Contigcl_1542</name>
    <dbReference type="NCBI Taxonomy" id="1393651"/>
    <lineage>
        <taxon>Bacteria</taxon>
        <taxon>environmental samples</taxon>
    </lineage>
</organism>
<name>W0FR33_9BACT</name>
<feature type="region of interest" description="Disordered" evidence="1">
    <location>
        <begin position="1"/>
        <end position="34"/>
    </location>
</feature>
<dbReference type="InterPro" id="IPR053842">
    <property type="entry name" value="NikA-like"/>
</dbReference>
<evidence type="ECO:0000256" key="1">
    <source>
        <dbReference type="SAM" id="MobiDB-lite"/>
    </source>
</evidence>
<feature type="compositionally biased region" description="Polar residues" evidence="1">
    <location>
        <begin position="11"/>
        <end position="21"/>
    </location>
</feature>
<accession>W0FR33</accession>
<proteinExistence type="predicted"/>
<dbReference type="EMBL" id="KC246859">
    <property type="protein sequence ID" value="AHF25939.1"/>
    <property type="molecule type" value="Genomic_DNA"/>
</dbReference>